<protein>
    <recommendedName>
        <fullName evidence="2">Antitoxin</fullName>
    </recommendedName>
</protein>
<dbReference type="RefSeq" id="WP_108953833.1">
    <property type="nucleotide sequence ID" value="NZ_BEVZ01000003.1"/>
</dbReference>
<dbReference type="Proteomes" id="UP001550850">
    <property type="component" value="Unassembled WGS sequence"/>
</dbReference>
<proteinExistence type="inferred from homology"/>
<gene>
    <name evidence="4" type="ORF">AB0E65_02715</name>
</gene>
<evidence type="ECO:0000313" key="4">
    <source>
        <dbReference type="EMBL" id="MEU3553143.1"/>
    </source>
</evidence>
<name>A0ABV2YBN5_9ACTN</name>
<dbReference type="Gene3D" id="3.40.1620.10">
    <property type="entry name" value="YefM-like domain"/>
    <property type="match status" value="1"/>
</dbReference>
<evidence type="ECO:0000256" key="2">
    <source>
        <dbReference type="RuleBase" id="RU362080"/>
    </source>
</evidence>
<evidence type="ECO:0000256" key="1">
    <source>
        <dbReference type="ARBA" id="ARBA00009981"/>
    </source>
</evidence>
<comment type="caution">
    <text evidence="4">The sequence shown here is derived from an EMBL/GenBank/DDBJ whole genome shotgun (WGS) entry which is preliminary data.</text>
</comment>
<comment type="similarity">
    <text evidence="1 2">Belongs to the phD/YefM antitoxin family.</text>
</comment>
<dbReference type="InterPro" id="IPR036165">
    <property type="entry name" value="YefM-like_sf"/>
</dbReference>
<sequence>METTAREFNQNASKILAAAERGERITVTKNGRPVAILSPVSGTDAPVSPYPTDPMGEDPDAPVFHSESPVDWSAGRGDYLEGFGA</sequence>
<reference evidence="4 5" key="1">
    <citation type="submission" date="2024-06" db="EMBL/GenBank/DDBJ databases">
        <title>The Natural Products Discovery Center: Release of the First 8490 Sequenced Strains for Exploring Actinobacteria Biosynthetic Diversity.</title>
        <authorList>
            <person name="Kalkreuter E."/>
            <person name="Kautsar S.A."/>
            <person name="Yang D."/>
            <person name="Bader C.D."/>
            <person name="Teijaro C.N."/>
            <person name="Fluegel L."/>
            <person name="Davis C.M."/>
            <person name="Simpson J.R."/>
            <person name="Lauterbach L."/>
            <person name="Steele A.D."/>
            <person name="Gui C."/>
            <person name="Meng S."/>
            <person name="Li G."/>
            <person name="Viehrig K."/>
            <person name="Ye F."/>
            <person name="Su P."/>
            <person name="Kiefer A.F."/>
            <person name="Nichols A."/>
            <person name="Cepeda A.J."/>
            <person name="Yan W."/>
            <person name="Fan B."/>
            <person name="Jiang Y."/>
            <person name="Adhikari A."/>
            <person name="Zheng C.-J."/>
            <person name="Schuster L."/>
            <person name="Cowan T.M."/>
            <person name="Smanski M.J."/>
            <person name="Chevrette M.G."/>
            <person name="De Carvalho L.P.S."/>
            <person name="Shen B."/>
        </authorList>
    </citation>
    <scope>NUCLEOTIDE SEQUENCE [LARGE SCALE GENOMIC DNA]</scope>
    <source>
        <strain evidence="4 5">NPDC038104</strain>
    </source>
</reference>
<dbReference type="InterPro" id="IPR006442">
    <property type="entry name" value="Antitoxin_Phd/YefM"/>
</dbReference>
<dbReference type="NCBIfam" id="TIGR01552">
    <property type="entry name" value="phd_fam"/>
    <property type="match status" value="1"/>
</dbReference>
<accession>A0ABV2YBN5</accession>
<evidence type="ECO:0000256" key="3">
    <source>
        <dbReference type="SAM" id="MobiDB-lite"/>
    </source>
</evidence>
<comment type="function">
    <text evidence="2">Antitoxin component of a type II toxin-antitoxin (TA) system.</text>
</comment>
<keyword evidence="5" id="KW-1185">Reference proteome</keyword>
<evidence type="ECO:0000313" key="5">
    <source>
        <dbReference type="Proteomes" id="UP001550850"/>
    </source>
</evidence>
<dbReference type="Pfam" id="PF02604">
    <property type="entry name" value="PhdYeFM_antitox"/>
    <property type="match status" value="1"/>
</dbReference>
<organism evidence="4 5">
    <name type="scientific">Streptomyces fragilis</name>
    <dbReference type="NCBI Taxonomy" id="67301"/>
    <lineage>
        <taxon>Bacteria</taxon>
        <taxon>Bacillati</taxon>
        <taxon>Actinomycetota</taxon>
        <taxon>Actinomycetes</taxon>
        <taxon>Kitasatosporales</taxon>
        <taxon>Streptomycetaceae</taxon>
        <taxon>Streptomyces</taxon>
    </lineage>
</organism>
<dbReference type="SUPFAM" id="SSF143120">
    <property type="entry name" value="YefM-like"/>
    <property type="match status" value="1"/>
</dbReference>
<feature type="region of interest" description="Disordered" evidence="3">
    <location>
        <begin position="36"/>
        <end position="85"/>
    </location>
</feature>
<dbReference type="EMBL" id="JBEZUR010000002">
    <property type="protein sequence ID" value="MEU3553143.1"/>
    <property type="molecule type" value="Genomic_DNA"/>
</dbReference>